<evidence type="ECO:0000259" key="5">
    <source>
        <dbReference type="PROSITE" id="PS50975"/>
    </source>
</evidence>
<sequence length="389" mass="42460">MNAMDASTVILIGHQRRLLLPALQAARAGGIRRRIVVGDRATRRLRWSTSCSRHVLVDLQDQRAVTDRLLELACEFPQAVLVPCDCQATSLLHRVRSRVPLPTIPHADPELIELLDDKSRFQRFCEEQDLAVPEALAFAGKEQLVFDALADALGVPFVVKPVRGSGSLGVVVVRHAEELQRGVLDDGGYPAGAVVVQRYVPGCDVDVDLFAVDGRLRAATVHRVRGHQMQFGRHAALEALAGRLCAATHYSGPMNIDARIEQGTGRIFLIESNPRYWASLLAPAACGLNFLREGLEAARPGPPAPTRFLGTGSTSTRHPLLRPAEWRALLADRGERGRLLRSSVLDPYALVLFGATLPALARRVLRRLAAPLRRSAGRVGSEQAREAIS</sequence>
<dbReference type="Pfam" id="PF15632">
    <property type="entry name" value="ATPgrasp_Ter"/>
    <property type="match status" value="1"/>
</dbReference>
<dbReference type="EMBL" id="WSEL01000003">
    <property type="protein sequence ID" value="MVQ30201.1"/>
    <property type="molecule type" value="Genomic_DNA"/>
</dbReference>
<dbReference type="InterPro" id="IPR011761">
    <property type="entry name" value="ATP-grasp"/>
</dbReference>
<dbReference type="SUPFAM" id="SSF56059">
    <property type="entry name" value="Glutathione synthetase ATP-binding domain-like"/>
    <property type="match status" value="1"/>
</dbReference>
<evidence type="ECO:0000256" key="3">
    <source>
        <dbReference type="ARBA" id="ARBA00022840"/>
    </source>
</evidence>
<dbReference type="Gene3D" id="3.30.1490.20">
    <property type="entry name" value="ATP-grasp fold, A domain"/>
    <property type="match status" value="1"/>
</dbReference>
<dbReference type="InterPro" id="IPR013815">
    <property type="entry name" value="ATP_grasp_subdomain_1"/>
</dbReference>
<accession>A0A6N8ITF4</accession>
<comment type="caution">
    <text evidence="6">The sequence shown here is derived from an EMBL/GenBank/DDBJ whole genome shotgun (WGS) entry which is preliminary data.</text>
</comment>
<dbReference type="AlphaFoldDB" id="A0A6N8ITF4"/>
<keyword evidence="2 4" id="KW-0547">Nucleotide-binding</keyword>
<feature type="domain" description="ATP-grasp" evidence="5">
    <location>
        <begin position="122"/>
        <end position="299"/>
    </location>
</feature>
<organism evidence="6 7">
    <name type="scientific">Ramlibacter pinisoli</name>
    <dbReference type="NCBI Taxonomy" id="2682844"/>
    <lineage>
        <taxon>Bacteria</taxon>
        <taxon>Pseudomonadati</taxon>
        <taxon>Pseudomonadota</taxon>
        <taxon>Betaproteobacteria</taxon>
        <taxon>Burkholderiales</taxon>
        <taxon>Comamonadaceae</taxon>
        <taxon>Ramlibacter</taxon>
    </lineage>
</organism>
<evidence type="ECO:0000313" key="6">
    <source>
        <dbReference type="EMBL" id="MVQ30201.1"/>
    </source>
</evidence>
<evidence type="ECO:0000256" key="4">
    <source>
        <dbReference type="PROSITE-ProRule" id="PRU00409"/>
    </source>
</evidence>
<dbReference type="PROSITE" id="PS50975">
    <property type="entry name" value="ATP_GRASP"/>
    <property type="match status" value="1"/>
</dbReference>
<name>A0A6N8ITF4_9BURK</name>
<dbReference type="InterPro" id="IPR052032">
    <property type="entry name" value="ATP-dep_AA_Ligase"/>
</dbReference>
<dbReference type="GO" id="GO:0005524">
    <property type="term" value="F:ATP binding"/>
    <property type="evidence" value="ECO:0007669"/>
    <property type="project" value="UniProtKB-UniRule"/>
</dbReference>
<dbReference type="Gene3D" id="3.30.470.20">
    <property type="entry name" value="ATP-grasp fold, B domain"/>
    <property type="match status" value="1"/>
</dbReference>
<proteinExistence type="predicted"/>
<gene>
    <name evidence="6" type="ORF">GON04_12125</name>
</gene>
<keyword evidence="1" id="KW-0436">Ligase</keyword>
<evidence type="ECO:0000256" key="2">
    <source>
        <dbReference type="ARBA" id="ARBA00022741"/>
    </source>
</evidence>
<evidence type="ECO:0000256" key="1">
    <source>
        <dbReference type="ARBA" id="ARBA00022598"/>
    </source>
</evidence>
<keyword evidence="3 4" id="KW-0067">ATP-binding</keyword>
<protein>
    <submittedName>
        <fullName evidence="6">ATP-grasp domain-containing protein</fullName>
    </submittedName>
</protein>
<dbReference type="Proteomes" id="UP000469385">
    <property type="component" value="Unassembled WGS sequence"/>
</dbReference>
<evidence type="ECO:0000313" key="7">
    <source>
        <dbReference type="Proteomes" id="UP000469385"/>
    </source>
</evidence>
<reference evidence="6 7" key="1">
    <citation type="submission" date="2019-12" db="EMBL/GenBank/DDBJ databases">
        <authorList>
            <person name="Huq M.A."/>
        </authorList>
    </citation>
    <scope>NUCLEOTIDE SEQUENCE [LARGE SCALE GENOMIC DNA]</scope>
    <source>
        <strain evidence="6 7">MAH-25</strain>
    </source>
</reference>
<dbReference type="GO" id="GO:0046872">
    <property type="term" value="F:metal ion binding"/>
    <property type="evidence" value="ECO:0007669"/>
    <property type="project" value="InterPro"/>
</dbReference>
<dbReference type="PANTHER" id="PTHR43585:SF2">
    <property type="entry name" value="ATP-GRASP ENZYME FSQD"/>
    <property type="match status" value="1"/>
</dbReference>
<dbReference type="PANTHER" id="PTHR43585">
    <property type="entry name" value="FUMIPYRROLE BIOSYNTHESIS PROTEIN C"/>
    <property type="match status" value="1"/>
</dbReference>
<dbReference type="GO" id="GO:0016874">
    <property type="term" value="F:ligase activity"/>
    <property type="evidence" value="ECO:0007669"/>
    <property type="project" value="UniProtKB-KW"/>
</dbReference>
<keyword evidence="7" id="KW-1185">Reference proteome</keyword>